<dbReference type="AlphaFoldDB" id="A0A0A9BL30"/>
<sequence length="58" mass="6415">MYSRSSCSSSFAPSFAEGLRCSESVESVGSTVVVVRVLKSPVIFMLQASARDKRWWIV</sequence>
<accession>A0A0A9BL30</accession>
<dbReference type="EMBL" id="GBRH01233829">
    <property type="protein sequence ID" value="JAD64066.1"/>
    <property type="molecule type" value="Transcribed_RNA"/>
</dbReference>
<name>A0A0A9BL30_ARUDO</name>
<protein>
    <submittedName>
        <fullName evidence="1">Uncharacterized protein</fullName>
    </submittedName>
</protein>
<reference evidence="1" key="1">
    <citation type="submission" date="2014-09" db="EMBL/GenBank/DDBJ databases">
        <authorList>
            <person name="Magalhaes I.L.F."/>
            <person name="Oliveira U."/>
            <person name="Santos F.R."/>
            <person name="Vidigal T.H.D.A."/>
            <person name="Brescovit A.D."/>
            <person name="Santos A.J."/>
        </authorList>
    </citation>
    <scope>NUCLEOTIDE SEQUENCE</scope>
    <source>
        <tissue evidence="1">Shoot tissue taken approximately 20 cm above the soil surface</tissue>
    </source>
</reference>
<organism evidence="1">
    <name type="scientific">Arundo donax</name>
    <name type="common">Giant reed</name>
    <name type="synonym">Donax arundinaceus</name>
    <dbReference type="NCBI Taxonomy" id="35708"/>
    <lineage>
        <taxon>Eukaryota</taxon>
        <taxon>Viridiplantae</taxon>
        <taxon>Streptophyta</taxon>
        <taxon>Embryophyta</taxon>
        <taxon>Tracheophyta</taxon>
        <taxon>Spermatophyta</taxon>
        <taxon>Magnoliopsida</taxon>
        <taxon>Liliopsida</taxon>
        <taxon>Poales</taxon>
        <taxon>Poaceae</taxon>
        <taxon>PACMAD clade</taxon>
        <taxon>Arundinoideae</taxon>
        <taxon>Arundineae</taxon>
        <taxon>Arundo</taxon>
    </lineage>
</organism>
<reference evidence="1" key="2">
    <citation type="journal article" date="2015" name="Data Brief">
        <title>Shoot transcriptome of the giant reed, Arundo donax.</title>
        <authorList>
            <person name="Barrero R.A."/>
            <person name="Guerrero F.D."/>
            <person name="Moolhuijzen P."/>
            <person name="Goolsby J.A."/>
            <person name="Tidwell J."/>
            <person name="Bellgard S.E."/>
            <person name="Bellgard M.I."/>
        </authorList>
    </citation>
    <scope>NUCLEOTIDE SEQUENCE</scope>
    <source>
        <tissue evidence="1">Shoot tissue taken approximately 20 cm above the soil surface</tissue>
    </source>
</reference>
<evidence type="ECO:0000313" key="1">
    <source>
        <dbReference type="EMBL" id="JAD64066.1"/>
    </source>
</evidence>
<proteinExistence type="predicted"/>